<sequence length="191" mass="21726">MDRRIIRTRQAIMEAFVGLLEEKGFEKVTVQDIADRANVNRGTVYLHFTDKYDLMEQCVETYLQLLYESCMPDGEASRMSAKALLLRTFEFIERHASIYTTLLTNQGVPTFRNRMTAMVEQGIGEHIQSCEITTAGVRPEILGLFLSSAVAGLVEWWIIHSMPYAPEAMVEQLLVLLERNLLPPRETLKGG</sequence>
<dbReference type="OrthoDB" id="9810250at2"/>
<dbReference type="SUPFAM" id="SSF46689">
    <property type="entry name" value="Homeodomain-like"/>
    <property type="match status" value="1"/>
</dbReference>
<keyword evidence="6" id="KW-1185">Reference proteome</keyword>
<keyword evidence="3" id="KW-0472">Membrane</keyword>
<keyword evidence="3" id="KW-0812">Transmembrane</keyword>
<dbReference type="PANTHER" id="PTHR43479:SF7">
    <property type="entry name" value="TETR-FAMILY TRANSCRIPTIONAL REGULATOR"/>
    <property type="match status" value="1"/>
</dbReference>
<dbReference type="GO" id="GO:0003677">
    <property type="term" value="F:DNA binding"/>
    <property type="evidence" value="ECO:0007669"/>
    <property type="project" value="UniProtKB-UniRule"/>
</dbReference>
<proteinExistence type="predicted"/>
<dbReference type="PANTHER" id="PTHR43479">
    <property type="entry name" value="ACREF/ENVCD OPERON REPRESSOR-RELATED"/>
    <property type="match status" value="1"/>
</dbReference>
<evidence type="ECO:0000259" key="4">
    <source>
        <dbReference type="PROSITE" id="PS50977"/>
    </source>
</evidence>
<dbReference type="InterPro" id="IPR009057">
    <property type="entry name" value="Homeodomain-like_sf"/>
</dbReference>
<dbReference type="Pfam" id="PF00440">
    <property type="entry name" value="TetR_N"/>
    <property type="match status" value="1"/>
</dbReference>
<dbReference type="Gene3D" id="1.10.357.10">
    <property type="entry name" value="Tetracycline Repressor, domain 2"/>
    <property type="match status" value="1"/>
</dbReference>
<dbReference type="PROSITE" id="PS01081">
    <property type="entry name" value="HTH_TETR_1"/>
    <property type="match status" value="1"/>
</dbReference>
<evidence type="ECO:0000256" key="1">
    <source>
        <dbReference type="ARBA" id="ARBA00023125"/>
    </source>
</evidence>
<dbReference type="AlphaFoldDB" id="A0A5D0CX42"/>
<reference evidence="5 6" key="1">
    <citation type="submission" date="2019-08" db="EMBL/GenBank/DDBJ databases">
        <title>Genome sequencing of Paenibacillus faecis DSM 23593(T).</title>
        <authorList>
            <person name="Kook J.-K."/>
            <person name="Park S.-N."/>
            <person name="Lim Y.K."/>
        </authorList>
    </citation>
    <scope>NUCLEOTIDE SEQUENCE [LARGE SCALE GENOMIC DNA]</scope>
    <source>
        <strain evidence="5 6">DSM 23593</strain>
    </source>
</reference>
<feature type="transmembrane region" description="Helical" evidence="3">
    <location>
        <begin position="141"/>
        <end position="159"/>
    </location>
</feature>
<dbReference type="InterPro" id="IPR050624">
    <property type="entry name" value="HTH-type_Tx_Regulator"/>
</dbReference>
<dbReference type="Pfam" id="PF14278">
    <property type="entry name" value="TetR_C_8"/>
    <property type="match status" value="1"/>
</dbReference>
<evidence type="ECO:0000256" key="2">
    <source>
        <dbReference type="PROSITE-ProRule" id="PRU00335"/>
    </source>
</evidence>
<dbReference type="InterPro" id="IPR023772">
    <property type="entry name" value="DNA-bd_HTH_TetR-type_CS"/>
</dbReference>
<keyword evidence="1 2" id="KW-0238">DNA-binding</keyword>
<feature type="domain" description="HTH tetR-type" evidence="4">
    <location>
        <begin position="6"/>
        <end position="66"/>
    </location>
</feature>
<evidence type="ECO:0000313" key="5">
    <source>
        <dbReference type="EMBL" id="TYA13477.1"/>
    </source>
</evidence>
<accession>A0A5D0CX42</accession>
<organism evidence="5 6">
    <name type="scientific">Paenibacillus faecis</name>
    <dbReference type="NCBI Taxonomy" id="862114"/>
    <lineage>
        <taxon>Bacteria</taxon>
        <taxon>Bacillati</taxon>
        <taxon>Bacillota</taxon>
        <taxon>Bacilli</taxon>
        <taxon>Bacillales</taxon>
        <taxon>Paenibacillaceae</taxon>
        <taxon>Paenibacillus</taxon>
    </lineage>
</organism>
<dbReference type="Proteomes" id="UP000325218">
    <property type="component" value="Unassembled WGS sequence"/>
</dbReference>
<dbReference type="PRINTS" id="PR00455">
    <property type="entry name" value="HTHTETR"/>
</dbReference>
<feature type="DNA-binding region" description="H-T-H motif" evidence="2">
    <location>
        <begin position="29"/>
        <end position="48"/>
    </location>
</feature>
<dbReference type="PROSITE" id="PS50977">
    <property type="entry name" value="HTH_TETR_2"/>
    <property type="match status" value="1"/>
</dbReference>
<evidence type="ECO:0000313" key="6">
    <source>
        <dbReference type="Proteomes" id="UP000325218"/>
    </source>
</evidence>
<comment type="caution">
    <text evidence="5">The sequence shown here is derived from an EMBL/GenBank/DDBJ whole genome shotgun (WGS) entry which is preliminary data.</text>
</comment>
<keyword evidence="3" id="KW-1133">Transmembrane helix</keyword>
<dbReference type="RefSeq" id="WP_148452192.1">
    <property type="nucleotide sequence ID" value="NZ_VSDO01000002.1"/>
</dbReference>
<dbReference type="InterPro" id="IPR039532">
    <property type="entry name" value="TetR_C_Firmicutes"/>
</dbReference>
<name>A0A5D0CX42_9BACL</name>
<dbReference type="InterPro" id="IPR001647">
    <property type="entry name" value="HTH_TetR"/>
</dbReference>
<gene>
    <name evidence="5" type="ORF">FRY98_12550</name>
</gene>
<evidence type="ECO:0000256" key="3">
    <source>
        <dbReference type="SAM" id="Phobius"/>
    </source>
</evidence>
<dbReference type="EMBL" id="VSDO01000002">
    <property type="protein sequence ID" value="TYA13477.1"/>
    <property type="molecule type" value="Genomic_DNA"/>
</dbReference>
<protein>
    <submittedName>
        <fullName evidence="5">TetR/AcrR family transcriptional regulator</fullName>
    </submittedName>
</protein>